<dbReference type="PANTHER" id="PTHR32089:SF112">
    <property type="entry name" value="LYSOZYME-LIKE PROTEIN-RELATED"/>
    <property type="match status" value="1"/>
</dbReference>
<gene>
    <name evidence="4" type="ORF">SAMN05660199_02180</name>
</gene>
<keyword evidence="1 2" id="KW-0807">Transducer</keyword>
<dbReference type="InterPro" id="IPR029016">
    <property type="entry name" value="GAF-like_dom_sf"/>
</dbReference>
<evidence type="ECO:0000256" key="1">
    <source>
        <dbReference type="ARBA" id="ARBA00023224"/>
    </source>
</evidence>
<evidence type="ECO:0000259" key="3">
    <source>
        <dbReference type="PROSITE" id="PS50111"/>
    </source>
</evidence>
<dbReference type="Gene3D" id="1.10.287.950">
    <property type="entry name" value="Methyl-accepting chemotaxis protein"/>
    <property type="match status" value="1"/>
</dbReference>
<dbReference type="OrthoDB" id="5241933at2"/>
<dbReference type="Proteomes" id="UP000199088">
    <property type="component" value="Unassembled WGS sequence"/>
</dbReference>
<evidence type="ECO:0000256" key="2">
    <source>
        <dbReference type="PROSITE-ProRule" id="PRU00284"/>
    </source>
</evidence>
<dbReference type="Pfam" id="PF00015">
    <property type="entry name" value="MCPsignal"/>
    <property type="match status" value="1"/>
</dbReference>
<dbReference type="STRING" id="1052260.SAMN05660199_02180"/>
<evidence type="ECO:0000313" key="5">
    <source>
        <dbReference type="Proteomes" id="UP000199088"/>
    </source>
</evidence>
<proteinExistence type="predicted"/>
<dbReference type="AlphaFoldDB" id="A0A1H0KM46"/>
<accession>A0A1H0KM46</accession>
<dbReference type="SUPFAM" id="SSF58104">
    <property type="entry name" value="Methyl-accepting chemotaxis protein (MCP) signaling domain"/>
    <property type="match status" value="1"/>
</dbReference>
<evidence type="ECO:0000313" key="4">
    <source>
        <dbReference type="EMBL" id="SDO56831.1"/>
    </source>
</evidence>
<dbReference type="PANTHER" id="PTHR32089">
    <property type="entry name" value="METHYL-ACCEPTING CHEMOTAXIS PROTEIN MCPB"/>
    <property type="match status" value="1"/>
</dbReference>
<dbReference type="Gene3D" id="3.30.450.40">
    <property type="match status" value="2"/>
</dbReference>
<dbReference type="PROSITE" id="PS50111">
    <property type="entry name" value="CHEMOTAXIS_TRANSDUC_2"/>
    <property type="match status" value="1"/>
</dbReference>
<keyword evidence="5" id="KW-1185">Reference proteome</keyword>
<dbReference type="Pfam" id="PF13185">
    <property type="entry name" value="GAF_2"/>
    <property type="match status" value="1"/>
</dbReference>
<organism evidence="4 5">
    <name type="scientific">Klenkia soli</name>
    <dbReference type="NCBI Taxonomy" id="1052260"/>
    <lineage>
        <taxon>Bacteria</taxon>
        <taxon>Bacillati</taxon>
        <taxon>Actinomycetota</taxon>
        <taxon>Actinomycetes</taxon>
        <taxon>Geodermatophilales</taxon>
        <taxon>Geodermatophilaceae</taxon>
        <taxon>Klenkia</taxon>
    </lineage>
</organism>
<dbReference type="GO" id="GO:0007165">
    <property type="term" value="P:signal transduction"/>
    <property type="evidence" value="ECO:0007669"/>
    <property type="project" value="UniProtKB-KW"/>
</dbReference>
<dbReference type="InterPro" id="IPR003018">
    <property type="entry name" value="GAF"/>
</dbReference>
<dbReference type="SMART" id="SM00283">
    <property type="entry name" value="MA"/>
    <property type="match status" value="1"/>
</dbReference>
<dbReference type="SUPFAM" id="SSF55781">
    <property type="entry name" value="GAF domain-like"/>
    <property type="match status" value="2"/>
</dbReference>
<reference evidence="5" key="1">
    <citation type="submission" date="2016-10" db="EMBL/GenBank/DDBJ databases">
        <authorList>
            <person name="Varghese N."/>
            <person name="Submissions S."/>
        </authorList>
    </citation>
    <scope>NUCLEOTIDE SEQUENCE [LARGE SCALE GENOMIC DNA]</scope>
    <source>
        <strain evidence="5">DSM 45843</strain>
    </source>
</reference>
<sequence length="540" mass="57482">MIPAEFVPKVVEPGHRHRIRTLGELVVERRWGRSVAQVPAAEMPRDVEAVEAVITALDRGIADDLEAHRVMTGTLVSELGLDYGAVWLPAGGGSFRLAGEWGSLVPALQATRVETLTQSSGLGGRALSTREAVICDSAAGAAACTRWTAATAAGATSGAQLPVVEDGVVVAVKEFYKRGDLPVFRQAKWHSLERLLNNARKAAVSKAALQETLEDRQAVTTVVGQIADATTEERALRVALDTVRTAFGWAYGSFWGLDERDHLLRFAQESGSAGEEFRQVTLAASFAEGVGLSGRAWRKRDLVFVSDIGEMTDCVRAPAAQRAGVKSGVCFPLVVGGRVIGTMDFFVTETIELSESRAAALRNVQQLVSQRLDVLRRSEEAARNARDLLETIARLRQASGDAGLVAEQAVGQATTMTREVEELGQASAAVDEVIRIISGIADQTNLLALNATIEAARAGELGKGFAVVASEVKDLARETAAATKKVSDQIAGIQASSRTVADGIHSTAETIGKLDVVQTRIAEVLEEQARVASAFEDIAH</sequence>
<dbReference type="InterPro" id="IPR004089">
    <property type="entry name" value="MCPsignal_dom"/>
</dbReference>
<protein>
    <submittedName>
        <fullName evidence="4">Methyl-accepting chemotaxis sensory transducer with GAF sensor</fullName>
    </submittedName>
</protein>
<dbReference type="EMBL" id="FNIR01000006">
    <property type="protein sequence ID" value="SDO56831.1"/>
    <property type="molecule type" value="Genomic_DNA"/>
</dbReference>
<name>A0A1H0KM46_9ACTN</name>
<dbReference type="SMART" id="SM00065">
    <property type="entry name" value="GAF"/>
    <property type="match status" value="1"/>
</dbReference>
<dbReference type="GO" id="GO:0016020">
    <property type="term" value="C:membrane"/>
    <property type="evidence" value="ECO:0007669"/>
    <property type="project" value="InterPro"/>
</dbReference>
<feature type="domain" description="Methyl-accepting transducer" evidence="3">
    <location>
        <begin position="352"/>
        <end position="540"/>
    </location>
</feature>